<sequence>MYQKILLCSGLAILGCQHHPQSGNTHTIATFNEQQMIDVSGEAFLRLYNTKSMDEGRVSPFINLEELCSRYAPDLAPSKNKNRFIDAMREGFYSRFKPMMKTEYDKEAYMNMSVSFVSVAFDICESAYQRSRV</sequence>
<protein>
    <recommendedName>
        <fullName evidence="3">Lipoprotein</fullName>
    </recommendedName>
</protein>
<reference evidence="1 2" key="1">
    <citation type="submission" date="2015-06" db="EMBL/GenBank/DDBJ databases">
        <title>Genome sequencing of Cronobacter sp. strain DJ34 isolated from petroleum contaminated sludge of Duliajan Oil Fields, Assam, India.</title>
        <authorList>
            <person name="Pal S."/>
            <person name="Banerjee T.D."/>
            <person name="Roy A."/>
            <person name="Sar P."/>
            <person name="Kazy S.K."/>
        </authorList>
    </citation>
    <scope>NUCLEOTIDE SEQUENCE [LARGE SCALE GENOMIC DNA]</scope>
    <source>
        <strain evidence="1 2">DJ34</strain>
    </source>
</reference>
<accession>A0A0J8Y7Z5</accession>
<dbReference type="PROSITE" id="PS51257">
    <property type="entry name" value="PROKAR_LIPOPROTEIN"/>
    <property type="match status" value="1"/>
</dbReference>
<evidence type="ECO:0000313" key="1">
    <source>
        <dbReference type="EMBL" id="KMV33509.1"/>
    </source>
</evidence>
<dbReference type="RefSeq" id="WP_024556017.1">
    <property type="nucleotide sequence ID" value="NZ_LFEJ01000022.1"/>
</dbReference>
<gene>
    <name evidence="1" type="ORF">ACH50_16280</name>
</gene>
<proteinExistence type="predicted"/>
<comment type="caution">
    <text evidence="1">The sequence shown here is derived from an EMBL/GenBank/DDBJ whole genome shotgun (WGS) entry which is preliminary data.</text>
</comment>
<dbReference type="PATRIC" id="fig|1656095.3.peg.3034"/>
<name>A0A0J8Y7Z5_9ENTR</name>
<dbReference type="Proteomes" id="UP000037315">
    <property type="component" value="Unassembled WGS sequence"/>
</dbReference>
<keyword evidence="2" id="KW-1185">Reference proteome</keyword>
<dbReference type="AlphaFoldDB" id="A0A0J8Y7Z5"/>
<organism evidence="1 2">
    <name type="scientific">Franconibacter pulveris</name>
    <dbReference type="NCBI Taxonomy" id="435910"/>
    <lineage>
        <taxon>Bacteria</taxon>
        <taxon>Pseudomonadati</taxon>
        <taxon>Pseudomonadota</taxon>
        <taxon>Gammaproteobacteria</taxon>
        <taxon>Enterobacterales</taxon>
        <taxon>Enterobacteriaceae</taxon>
        <taxon>Franconibacter</taxon>
    </lineage>
</organism>
<evidence type="ECO:0000313" key="2">
    <source>
        <dbReference type="Proteomes" id="UP000037315"/>
    </source>
</evidence>
<dbReference type="EMBL" id="LFEJ01000022">
    <property type="protein sequence ID" value="KMV33509.1"/>
    <property type="molecule type" value="Genomic_DNA"/>
</dbReference>
<evidence type="ECO:0008006" key="3">
    <source>
        <dbReference type="Google" id="ProtNLM"/>
    </source>
</evidence>
<dbReference type="OrthoDB" id="9897183at2"/>